<protein>
    <submittedName>
        <fullName evidence="1">Uncharacterized protein</fullName>
    </submittedName>
</protein>
<name>A0A4R2NTQ6_9FLAO</name>
<proteinExistence type="predicted"/>
<evidence type="ECO:0000313" key="2">
    <source>
        <dbReference type="Proteomes" id="UP000294564"/>
    </source>
</evidence>
<keyword evidence="2" id="KW-1185">Reference proteome</keyword>
<reference evidence="1 2" key="1">
    <citation type="submission" date="2019-03" db="EMBL/GenBank/DDBJ databases">
        <title>Genomic Encyclopedia of Type Strains, Phase IV (KMG-IV): sequencing the most valuable type-strain genomes for metagenomic binning, comparative biology and taxonomic classification.</title>
        <authorList>
            <person name="Goeker M."/>
        </authorList>
    </citation>
    <scope>NUCLEOTIDE SEQUENCE [LARGE SCALE GENOMIC DNA]</scope>
    <source>
        <strain evidence="1 2">DSM 14836</strain>
    </source>
</reference>
<sequence>MGKLLLKRVNSFFRSLFTTLAEFGSGASYAIRH</sequence>
<accession>A0A4R2NTQ6</accession>
<dbReference type="Proteomes" id="UP000294564">
    <property type="component" value="Unassembled WGS sequence"/>
</dbReference>
<comment type="caution">
    <text evidence="1">The sequence shown here is derived from an EMBL/GenBank/DDBJ whole genome shotgun (WGS) entry which is preliminary data.</text>
</comment>
<dbReference type="AlphaFoldDB" id="A0A4R2NTQ6"/>
<gene>
    <name evidence="1" type="ORF">EV195_104275</name>
</gene>
<evidence type="ECO:0000313" key="1">
    <source>
        <dbReference type="EMBL" id="TCP25242.1"/>
    </source>
</evidence>
<organism evidence="1 2">
    <name type="scientific">Tenacibaculum skagerrakense</name>
    <dbReference type="NCBI Taxonomy" id="186571"/>
    <lineage>
        <taxon>Bacteria</taxon>
        <taxon>Pseudomonadati</taxon>
        <taxon>Bacteroidota</taxon>
        <taxon>Flavobacteriia</taxon>
        <taxon>Flavobacteriales</taxon>
        <taxon>Flavobacteriaceae</taxon>
        <taxon>Tenacibaculum</taxon>
    </lineage>
</organism>
<dbReference type="EMBL" id="SLXM01000004">
    <property type="protein sequence ID" value="TCP25242.1"/>
    <property type="molecule type" value="Genomic_DNA"/>
</dbReference>